<evidence type="ECO:0000313" key="14">
    <source>
        <dbReference type="Proteomes" id="UP001249851"/>
    </source>
</evidence>
<evidence type="ECO:0000256" key="1">
    <source>
        <dbReference type="ARBA" id="ARBA00002959"/>
    </source>
</evidence>
<keyword evidence="11" id="KW-0472">Membrane</keyword>
<evidence type="ECO:0000256" key="7">
    <source>
        <dbReference type="ARBA" id="ARBA00022927"/>
    </source>
</evidence>
<evidence type="ECO:0000256" key="4">
    <source>
        <dbReference type="ARBA" id="ARBA00022448"/>
    </source>
</evidence>
<gene>
    <name evidence="13" type="ORF">P5673_004148</name>
</gene>
<evidence type="ECO:0000313" key="13">
    <source>
        <dbReference type="EMBL" id="KAK2571542.1"/>
    </source>
</evidence>
<keyword evidence="4" id="KW-0813">Transport</keyword>
<keyword evidence="6" id="KW-0999">Mitochondrion inner membrane</keyword>
<proteinExistence type="inferred from homology"/>
<feature type="compositionally biased region" description="Pro residues" evidence="12">
    <location>
        <begin position="143"/>
        <end position="162"/>
    </location>
</feature>
<keyword evidence="10" id="KW-0496">Mitochondrion</keyword>
<sequence length="177" mass="18614">MEEYAREPCPYRIVDDCGGAFAMGAIGGGIFSFMKGWRNSPKGSRLYGSIGAVKTRAPVLGGNFAVWGGLFSTFDCCLMGIRGKEDPWNSIGSGAITGAVLAARGGPSTAVRSAAVGAVLLALIEGIGICITRMTAEQFKPVMPQPPDPAQLPPKPFNPTPQAPTQGSEFDYQPQFQ</sequence>
<evidence type="ECO:0000256" key="3">
    <source>
        <dbReference type="ARBA" id="ARBA00008444"/>
    </source>
</evidence>
<evidence type="ECO:0000256" key="8">
    <source>
        <dbReference type="ARBA" id="ARBA00022989"/>
    </source>
</evidence>
<evidence type="ECO:0000256" key="5">
    <source>
        <dbReference type="ARBA" id="ARBA00022692"/>
    </source>
</evidence>
<keyword evidence="8" id="KW-1133">Transmembrane helix</keyword>
<dbReference type="EMBL" id="JARQWQ010000006">
    <property type="protein sequence ID" value="KAK2571542.1"/>
    <property type="molecule type" value="Genomic_DNA"/>
</dbReference>
<evidence type="ECO:0000256" key="12">
    <source>
        <dbReference type="SAM" id="MobiDB-lite"/>
    </source>
</evidence>
<evidence type="ECO:0000256" key="9">
    <source>
        <dbReference type="ARBA" id="ARBA00023010"/>
    </source>
</evidence>
<comment type="subcellular location">
    <subcellularLocation>
        <location evidence="2">Mitochondrion inner membrane</location>
        <topology evidence="2">Multi-pass membrane protein</topology>
    </subcellularLocation>
</comment>
<keyword evidence="14" id="KW-1185">Reference proteome</keyword>
<comment type="function">
    <text evidence="1">Essential component of the TIM23 complex, a complex that mediates the translocation of transit peptide-containing proteins across the mitochondrial inner membrane.</text>
</comment>
<keyword evidence="5" id="KW-0812">Transmembrane</keyword>
<dbReference type="AlphaFoldDB" id="A0AAD9R205"/>
<organism evidence="13 14">
    <name type="scientific">Acropora cervicornis</name>
    <name type="common">Staghorn coral</name>
    <dbReference type="NCBI Taxonomy" id="6130"/>
    <lineage>
        <taxon>Eukaryota</taxon>
        <taxon>Metazoa</taxon>
        <taxon>Cnidaria</taxon>
        <taxon>Anthozoa</taxon>
        <taxon>Hexacorallia</taxon>
        <taxon>Scleractinia</taxon>
        <taxon>Astrocoeniina</taxon>
        <taxon>Acroporidae</taxon>
        <taxon>Acropora</taxon>
    </lineage>
</organism>
<evidence type="ECO:0000256" key="6">
    <source>
        <dbReference type="ARBA" id="ARBA00022792"/>
    </source>
</evidence>
<dbReference type="GO" id="GO:0008320">
    <property type="term" value="F:protein transmembrane transporter activity"/>
    <property type="evidence" value="ECO:0007669"/>
    <property type="project" value="TreeGrafter"/>
</dbReference>
<feature type="compositionally biased region" description="Polar residues" evidence="12">
    <location>
        <begin position="163"/>
        <end position="177"/>
    </location>
</feature>
<dbReference type="PANTHER" id="PTHR10485:SF0">
    <property type="entry name" value="AT05822P-RELATED"/>
    <property type="match status" value="1"/>
</dbReference>
<dbReference type="Proteomes" id="UP001249851">
    <property type="component" value="Unassembled WGS sequence"/>
</dbReference>
<feature type="region of interest" description="Disordered" evidence="12">
    <location>
        <begin position="140"/>
        <end position="177"/>
    </location>
</feature>
<reference evidence="13" key="1">
    <citation type="journal article" date="2023" name="G3 (Bethesda)">
        <title>Whole genome assembly and annotation of the endangered Caribbean coral Acropora cervicornis.</title>
        <authorList>
            <person name="Selwyn J.D."/>
            <person name="Vollmer S.V."/>
        </authorList>
    </citation>
    <scope>NUCLEOTIDE SEQUENCE</scope>
    <source>
        <strain evidence="13">K2</strain>
    </source>
</reference>
<dbReference type="GO" id="GO:0030150">
    <property type="term" value="P:protein import into mitochondrial matrix"/>
    <property type="evidence" value="ECO:0007669"/>
    <property type="project" value="TreeGrafter"/>
</dbReference>
<reference evidence="13" key="2">
    <citation type="journal article" date="2023" name="Science">
        <title>Genomic signatures of disease resistance in endangered staghorn corals.</title>
        <authorList>
            <person name="Vollmer S.V."/>
            <person name="Selwyn J.D."/>
            <person name="Despard B.A."/>
            <person name="Roesel C.L."/>
        </authorList>
    </citation>
    <scope>NUCLEOTIDE SEQUENCE</scope>
    <source>
        <strain evidence="13">K2</strain>
    </source>
</reference>
<evidence type="ECO:0000256" key="11">
    <source>
        <dbReference type="ARBA" id="ARBA00023136"/>
    </source>
</evidence>
<dbReference type="PANTHER" id="PTHR10485">
    <property type="entry name" value="MITOCHONDRIAL IMPORT INNER MEMBRANE TRANSLOCASE SUBUNIT TIM-17"/>
    <property type="match status" value="1"/>
</dbReference>
<accession>A0AAD9R205</accession>
<keyword evidence="9" id="KW-0811">Translocation</keyword>
<comment type="similarity">
    <text evidence="3">Belongs to the Tim17/Tim22/Tim23 family.</text>
</comment>
<name>A0AAD9R205_ACRCE</name>
<protein>
    <submittedName>
        <fullName evidence="13">Mitochondrial import inner membrane translocase subunit Tim17-B</fullName>
    </submittedName>
</protein>
<evidence type="ECO:0000256" key="10">
    <source>
        <dbReference type="ARBA" id="ARBA00023128"/>
    </source>
</evidence>
<comment type="caution">
    <text evidence="13">The sequence shown here is derived from an EMBL/GenBank/DDBJ whole genome shotgun (WGS) entry which is preliminary data.</text>
</comment>
<dbReference type="GO" id="GO:0005744">
    <property type="term" value="C:TIM23 mitochondrial import inner membrane translocase complex"/>
    <property type="evidence" value="ECO:0007669"/>
    <property type="project" value="TreeGrafter"/>
</dbReference>
<keyword evidence="7" id="KW-0653">Protein transport</keyword>
<evidence type="ECO:0000256" key="2">
    <source>
        <dbReference type="ARBA" id="ARBA00004448"/>
    </source>
</evidence>
<dbReference type="Pfam" id="PF02466">
    <property type="entry name" value="Tim17"/>
    <property type="match status" value="1"/>
</dbReference>